<organism evidence="2 3">
    <name type="scientific">Pirellula staleyi (strain ATCC 27377 / DSM 6068 / ICPB 4128)</name>
    <name type="common">Pirella staleyi</name>
    <dbReference type="NCBI Taxonomy" id="530564"/>
    <lineage>
        <taxon>Bacteria</taxon>
        <taxon>Pseudomonadati</taxon>
        <taxon>Planctomycetota</taxon>
        <taxon>Planctomycetia</taxon>
        <taxon>Pirellulales</taxon>
        <taxon>Pirellulaceae</taxon>
        <taxon>Pirellula</taxon>
    </lineage>
</organism>
<feature type="transmembrane region" description="Helical" evidence="1">
    <location>
        <begin position="110"/>
        <end position="128"/>
    </location>
</feature>
<sequence>MLLGDLVDGLAIAYSDLPLELIEQSRLQRLVHERGGERELWFMRRDHRPTLPIWRSGRLEIAPWGRKGNGLTWQSTVDMGLWVGAEPVEVRANVGFDGGVWYRIRQGIRGLYAAGEVFLIVVPASYYYRTMTRKERMPSLIGEAI</sequence>
<dbReference type="HOGENOM" id="CLU_1685412_0_0_0"/>
<accession>D2R018</accession>
<protein>
    <submittedName>
        <fullName evidence="2">Uncharacterized protein</fullName>
    </submittedName>
</protein>
<keyword evidence="1" id="KW-0812">Transmembrane</keyword>
<dbReference type="KEGG" id="psl:Psta_3728"/>
<keyword evidence="3" id="KW-1185">Reference proteome</keyword>
<evidence type="ECO:0000313" key="2">
    <source>
        <dbReference type="EMBL" id="ADB18383.1"/>
    </source>
</evidence>
<gene>
    <name evidence="2" type="ordered locus">Psta_3728</name>
</gene>
<evidence type="ECO:0000313" key="3">
    <source>
        <dbReference type="Proteomes" id="UP000001887"/>
    </source>
</evidence>
<proteinExistence type="predicted"/>
<reference evidence="2 3" key="1">
    <citation type="journal article" date="2009" name="Stand. Genomic Sci.">
        <title>Complete genome sequence of Pirellula staleyi type strain (ATCC 27377).</title>
        <authorList>
            <person name="Clum A."/>
            <person name="Tindall B.J."/>
            <person name="Sikorski J."/>
            <person name="Ivanova N."/>
            <person name="Mavrommatis K."/>
            <person name="Lucas S."/>
            <person name="Glavina del Rio T."/>
            <person name="Nolan M."/>
            <person name="Chen F."/>
            <person name="Tice H."/>
            <person name="Pitluck S."/>
            <person name="Cheng J.F."/>
            <person name="Chertkov O."/>
            <person name="Brettin T."/>
            <person name="Han C."/>
            <person name="Detter J.C."/>
            <person name="Kuske C."/>
            <person name="Bruce D."/>
            <person name="Goodwin L."/>
            <person name="Ovchinikova G."/>
            <person name="Pati A."/>
            <person name="Mikhailova N."/>
            <person name="Chen A."/>
            <person name="Palaniappan K."/>
            <person name="Land M."/>
            <person name="Hauser L."/>
            <person name="Chang Y.J."/>
            <person name="Jeffries C.D."/>
            <person name="Chain P."/>
            <person name="Rohde M."/>
            <person name="Goker M."/>
            <person name="Bristow J."/>
            <person name="Eisen J.A."/>
            <person name="Markowitz V."/>
            <person name="Hugenholtz P."/>
            <person name="Kyrpides N.C."/>
            <person name="Klenk H.P."/>
            <person name="Lapidus A."/>
        </authorList>
    </citation>
    <scope>NUCLEOTIDE SEQUENCE [LARGE SCALE GENOMIC DNA]</scope>
    <source>
        <strain evidence="3">ATCC 27377 / DSM 6068 / ICPB 4128</strain>
    </source>
</reference>
<dbReference type="eggNOG" id="ENOG5032WIQ">
    <property type="taxonomic scope" value="Bacteria"/>
</dbReference>
<name>D2R018_PIRSD</name>
<dbReference type="AlphaFoldDB" id="D2R018"/>
<keyword evidence="1" id="KW-0472">Membrane</keyword>
<keyword evidence="1" id="KW-1133">Transmembrane helix</keyword>
<dbReference type="EMBL" id="CP001848">
    <property type="protein sequence ID" value="ADB18383.1"/>
    <property type="molecule type" value="Genomic_DNA"/>
</dbReference>
<evidence type="ECO:0000256" key="1">
    <source>
        <dbReference type="SAM" id="Phobius"/>
    </source>
</evidence>
<dbReference type="Proteomes" id="UP000001887">
    <property type="component" value="Chromosome"/>
</dbReference>